<evidence type="ECO:0000256" key="1">
    <source>
        <dbReference type="SAM" id="SignalP"/>
    </source>
</evidence>
<feature type="chain" id="PRO_5044345256" description="DUF5602 domain-containing protein" evidence="1">
    <location>
        <begin position="25"/>
        <end position="283"/>
    </location>
</feature>
<feature type="signal peptide" evidence="1">
    <location>
        <begin position="1"/>
        <end position="24"/>
    </location>
</feature>
<dbReference type="RefSeq" id="WP_367774025.1">
    <property type="nucleotide sequence ID" value="NZ_CP165625.1"/>
</dbReference>
<keyword evidence="1" id="KW-0732">Signal</keyword>
<name>A0AB39W5P0_9FLAO</name>
<reference evidence="2" key="1">
    <citation type="submission" date="2024-07" db="EMBL/GenBank/DDBJ databases">
        <authorList>
            <person name="Biller S.J."/>
        </authorList>
    </citation>
    <scope>NUCLEOTIDE SEQUENCE</scope>
    <source>
        <strain evidence="2">WC2409</strain>
    </source>
</reference>
<protein>
    <recommendedName>
        <fullName evidence="3">DUF5602 domain-containing protein</fullName>
    </recommendedName>
</protein>
<dbReference type="EMBL" id="CP165625">
    <property type="protein sequence ID" value="XDU95938.1"/>
    <property type="molecule type" value="Genomic_DNA"/>
</dbReference>
<dbReference type="AlphaFoldDB" id="A0AB39W5P0"/>
<gene>
    <name evidence="2" type="ORF">AB3G34_02175</name>
</gene>
<dbReference type="InterPro" id="IPR033786">
    <property type="entry name" value="TTHB210-like"/>
</dbReference>
<evidence type="ECO:0008006" key="3">
    <source>
        <dbReference type="Google" id="ProtNLM"/>
    </source>
</evidence>
<sequence length="283" mass="31903">MENLCTLLKKVVLLGSLFFLYSCSQDEMISTDLQTNTSKPFNVKTNAMKLNVFKGPQVTLGYGKVRSWISVDGSGNPNEIGIEMTAEALLNPERDKNNAPLAGSTIVIPLHLKAHQLTPFDHIGLNWNPNGHEPEHVFDVPHFDIHFYMISLDEQLAIPAWSESTNDLFNNYPPLGYMPADYFTPPDGGTAEAQMGKHWLPLNLPDYLPFSKIMIYGSFDGDLIFVEPMITLEYLLSNEESRLNYSQPEHFAKAGNYPTKYNIYHDAKTGSTFITLSDFVMRD</sequence>
<evidence type="ECO:0000313" key="2">
    <source>
        <dbReference type="EMBL" id="XDU95938.1"/>
    </source>
</evidence>
<organism evidence="2">
    <name type="scientific">Flavobacterium sp. WC2409</name>
    <dbReference type="NCBI Taxonomy" id="3234139"/>
    <lineage>
        <taxon>Bacteria</taxon>
        <taxon>Pseudomonadati</taxon>
        <taxon>Bacteroidota</taxon>
        <taxon>Flavobacteriia</taxon>
        <taxon>Flavobacteriales</taxon>
        <taxon>Flavobacteriaceae</taxon>
        <taxon>Flavobacterium</taxon>
    </lineage>
</organism>
<proteinExistence type="predicted"/>
<accession>A0AB39W5P0</accession>
<dbReference type="CDD" id="cd11669">
    <property type="entry name" value="TTHB210-like"/>
    <property type="match status" value="1"/>
</dbReference>